<dbReference type="InterPro" id="IPR051623">
    <property type="entry name" value="FTCD"/>
</dbReference>
<dbReference type="NCBIfam" id="TIGR02024">
    <property type="entry name" value="FtcD"/>
    <property type="match status" value="1"/>
</dbReference>
<keyword evidence="16" id="KW-0511">Multifunctional enzyme</keyword>
<evidence type="ECO:0000259" key="20">
    <source>
        <dbReference type="SMART" id="SM01221"/>
    </source>
</evidence>
<dbReference type="PANTHER" id="PTHR12234">
    <property type="entry name" value="FORMIMINOTRANSFERASE-CYCLODEAMINASE"/>
    <property type="match status" value="1"/>
</dbReference>
<dbReference type="GO" id="GO:0005814">
    <property type="term" value="C:centriole"/>
    <property type="evidence" value="ECO:0007669"/>
    <property type="project" value="UniProtKB-SubCell"/>
</dbReference>
<keyword evidence="9" id="KW-0963">Cytoplasm</keyword>
<protein>
    <recommendedName>
        <fullName evidence="8">Formimidoyltransferase-cyclodeaminase</fullName>
        <ecNumber evidence="6">2.1.2.5</ecNumber>
        <ecNumber evidence="7">4.3.1.4</ecNumber>
    </recommendedName>
    <alternativeName>
        <fullName evidence="19">Formiminotransferase-cyclodeaminase</fullName>
    </alternativeName>
</protein>
<feature type="domain" description="Formiminotransferase C-terminal subdomain" evidence="20">
    <location>
        <begin position="195"/>
        <end position="307"/>
    </location>
</feature>
<feature type="domain" description="Formiminotransferase N-terminal subdomain" evidence="21">
    <location>
        <begin position="17"/>
        <end position="194"/>
    </location>
</feature>
<dbReference type="InterPro" id="IPR004227">
    <property type="entry name" value="Formiminotransferase_cat"/>
</dbReference>
<dbReference type="Gene3D" id="3.30.990.10">
    <property type="entry name" value="Formiminotransferase, N-terminal subdomain"/>
    <property type="match status" value="1"/>
</dbReference>
<evidence type="ECO:0000256" key="12">
    <source>
        <dbReference type="ARBA" id="ARBA00022954"/>
    </source>
</evidence>
<organism evidence="22">
    <name type="scientific">Telmatobacter sp. DSM 110680</name>
    <dbReference type="NCBI Taxonomy" id="3036704"/>
    <lineage>
        <taxon>Bacteria</taxon>
        <taxon>Pseudomonadati</taxon>
        <taxon>Acidobacteriota</taxon>
        <taxon>Terriglobia</taxon>
        <taxon>Terriglobales</taxon>
        <taxon>Acidobacteriaceae</taxon>
        <taxon>Telmatobacter</taxon>
    </lineage>
</organism>
<evidence type="ECO:0000256" key="1">
    <source>
        <dbReference type="ARBA" id="ARBA00004114"/>
    </source>
</evidence>
<dbReference type="GO" id="GO:0005542">
    <property type="term" value="F:folic acid binding"/>
    <property type="evidence" value="ECO:0007669"/>
    <property type="project" value="UniProtKB-KW"/>
</dbReference>
<comment type="function">
    <text evidence="17">Folate-dependent enzyme, that displays both transferase and deaminase activity. Serves to channel one-carbon units from formiminoglutamate to the folate pool.</text>
</comment>
<dbReference type="InterPro" id="IPR022384">
    <property type="entry name" value="FormiminoTrfase_cat_dom_sf"/>
</dbReference>
<dbReference type="Pfam" id="PF02971">
    <property type="entry name" value="FTCD"/>
    <property type="match status" value="1"/>
</dbReference>
<dbReference type="SUPFAM" id="SSF101262">
    <property type="entry name" value="Methenyltetrahydrofolate cyclohydrolase-like"/>
    <property type="match status" value="1"/>
</dbReference>
<dbReference type="EMBL" id="CP121196">
    <property type="protein sequence ID" value="XBH15916.1"/>
    <property type="molecule type" value="Genomic_DNA"/>
</dbReference>
<evidence type="ECO:0000259" key="21">
    <source>
        <dbReference type="SMART" id="SM01222"/>
    </source>
</evidence>
<evidence type="ECO:0000256" key="16">
    <source>
        <dbReference type="ARBA" id="ARBA00023268"/>
    </source>
</evidence>
<dbReference type="RefSeq" id="WP_348261149.1">
    <property type="nucleotide sequence ID" value="NZ_CP121196.1"/>
</dbReference>
<keyword evidence="15" id="KW-0456">Lyase</keyword>
<evidence type="ECO:0000256" key="8">
    <source>
        <dbReference type="ARBA" id="ARBA00017787"/>
    </source>
</evidence>
<dbReference type="GO" id="GO:0030412">
    <property type="term" value="F:formimidoyltetrahydrofolate cyclodeaminase activity"/>
    <property type="evidence" value="ECO:0007669"/>
    <property type="project" value="UniProtKB-EC"/>
</dbReference>
<evidence type="ECO:0000256" key="10">
    <source>
        <dbReference type="ARBA" id="ARBA00022679"/>
    </source>
</evidence>
<dbReference type="SMART" id="SM01222">
    <property type="entry name" value="FTCD_N"/>
    <property type="match status" value="1"/>
</dbReference>
<evidence type="ECO:0000256" key="13">
    <source>
        <dbReference type="ARBA" id="ARBA00023034"/>
    </source>
</evidence>
<evidence type="ECO:0000256" key="2">
    <source>
        <dbReference type="ARBA" id="ARBA00004555"/>
    </source>
</evidence>
<keyword evidence="14" id="KW-0206">Cytoskeleton</keyword>
<dbReference type="InterPro" id="IPR013802">
    <property type="entry name" value="Formiminotransferase_C"/>
</dbReference>
<reference evidence="22" key="1">
    <citation type="submission" date="2023-03" db="EMBL/GenBank/DDBJ databases">
        <title>Edaphobacter sp.</title>
        <authorList>
            <person name="Huber K.J."/>
            <person name="Papendorf J."/>
            <person name="Pilke C."/>
            <person name="Bunk B."/>
            <person name="Sproeer C."/>
            <person name="Pester M."/>
        </authorList>
    </citation>
    <scope>NUCLEOTIDE SEQUENCE</scope>
    <source>
        <strain evidence="22">DSM 110680</strain>
    </source>
</reference>
<evidence type="ECO:0000256" key="3">
    <source>
        <dbReference type="ARBA" id="ARBA00005082"/>
    </source>
</evidence>
<comment type="similarity">
    <text evidence="5">In the C-terminal section; belongs to the cyclodeaminase/cyclohydrolase family.</text>
</comment>
<evidence type="ECO:0000256" key="5">
    <source>
        <dbReference type="ARBA" id="ARBA00010825"/>
    </source>
</evidence>
<sequence>MASWRARWVILSSVPNTLVECVPNFSEGRDKAKVDAIVEAMKVPGVYLLDREMDADHNRCVITLVGEREAIQEAAIRGVGRAAELIDLTTHQGAHPRMGAADVVPFIPIDGVTLEDCVAMAKHVGAEIAKRFAIPVYLYEAAAATPERQNLENIRRGQFEGIRAEIETTPARKPDFGEAKVHPTAGATVVGARKALIAYNVFLNTADVDVAKKIAKAVRASSGGFRFVKGAGFLVRGMAQVSMNLTDFELTPIARVFETVKREAARYGVMPVSSEIVGLIPKAALEQAAEWFLQVENFDSSLILENRLAAVMGGKTAVGGLRAGVEPFIEQLAAPTATPGGGSAAAASGAMAAGLAHMVAAMSRGKKAYVLYETQLSEAIGRLATLREELKAAIDADAESYNVVMKAYRAARETDDGGVGINAALLQATSVPLGVAERAAEVSQIANALKPITNPNMASDLITAVALAGAALTGALSNVDINLGSMKPGFADDDAFVSETRARVAKLKA</sequence>
<proteinExistence type="inferred from homology"/>
<evidence type="ECO:0000256" key="18">
    <source>
        <dbReference type="ARBA" id="ARBA00025915"/>
    </source>
</evidence>
<evidence type="ECO:0000256" key="4">
    <source>
        <dbReference type="ARBA" id="ARBA00008297"/>
    </source>
</evidence>
<evidence type="ECO:0000313" key="22">
    <source>
        <dbReference type="EMBL" id="XBH15916.1"/>
    </source>
</evidence>
<dbReference type="EC" id="2.1.2.5" evidence="6"/>
<dbReference type="InterPro" id="IPR037070">
    <property type="entry name" value="Formiminotransferase_C_sf"/>
</dbReference>
<dbReference type="SUPFAM" id="SSF55116">
    <property type="entry name" value="Formiminotransferase domain of formiminotransferase-cyclodeaminase"/>
    <property type="match status" value="2"/>
</dbReference>
<comment type="subcellular location">
    <subcellularLocation>
        <location evidence="1">Cytoplasm</location>
        <location evidence="1">Cytoskeleton</location>
        <location evidence="1">Microtubule organizing center</location>
        <location evidence="1">Centrosome</location>
        <location evidence="1">Centriole</location>
    </subcellularLocation>
    <subcellularLocation>
        <location evidence="2">Golgi apparatus</location>
    </subcellularLocation>
</comment>
<dbReference type="AlphaFoldDB" id="A0AAU7DGI1"/>
<evidence type="ECO:0000256" key="6">
    <source>
        <dbReference type="ARBA" id="ARBA00012252"/>
    </source>
</evidence>
<dbReference type="InterPro" id="IPR036178">
    <property type="entry name" value="Formintransfe-cycloase-like_sf"/>
</dbReference>
<evidence type="ECO:0000256" key="14">
    <source>
        <dbReference type="ARBA" id="ARBA00023212"/>
    </source>
</evidence>
<dbReference type="Pfam" id="PF07837">
    <property type="entry name" value="FTCD_N"/>
    <property type="match status" value="1"/>
</dbReference>
<accession>A0AAU7DGI1</accession>
<dbReference type="GO" id="GO:0030409">
    <property type="term" value="F:glutamate formimidoyltransferase activity"/>
    <property type="evidence" value="ECO:0007669"/>
    <property type="project" value="UniProtKB-EC"/>
</dbReference>
<keyword evidence="10 22" id="KW-0808">Transferase</keyword>
<evidence type="ECO:0000256" key="15">
    <source>
        <dbReference type="ARBA" id="ARBA00023239"/>
    </source>
</evidence>
<keyword evidence="12" id="KW-0290">Folate-binding</keyword>
<name>A0AAU7DGI1_9BACT</name>
<evidence type="ECO:0000256" key="9">
    <source>
        <dbReference type="ARBA" id="ARBA00022490"/>
    </source>
</evidence>
<keyword evidence="13" id="KW-0333">Golgi apparatus</keyword>
<dbReference type="Gene3D" id="1.20.120.680">
    <property type="entry name" value="Formiminotetrahydrofolate cyclodeaminase monomer, up-and-down helical bundle"/>
    <property type="match status" value="1"/>
</dbReference>
<dbReference type="Pfam" id="PF04961">
    <property type="entry name" value="FTCD_C"/>
    <property type="match status" value="1"/>
</dbReference>
<comment type="pathway">
    <text evidence="3">Amino-acid degradation; L-histidine degradation into L-glutamate; L-glutamate from N-formimidoyl-L-glutamate (transferase route): step 1/1.</text>
</comment>
<comment type="subunit">
    <text evidence="18">Homooctamer, including four polyglutamate binding sites. The subunits are arranged as a tetramer of dimers, and form a planar ring-shaped structure.</text>
</comment>
<keyword evidence="11" id="KW-0369">Histidine metabolism</keyword>
<gene>
    <name evidence="22" type="primary">ftcD</name>
    <name evidence="22" type="ORF">P8935_15220</name>
</gene>
<dbReference type="PANTHER" id="PTHR12234:SF8">
    <property type="entry name" value="FORMIMINOTRANSFERASE-CYCLODEAMINASE"/>
    <property type="match status" value="1"/>
</dbReference>
<dbReference type="SMART" id="SM01221">
    <property type="entry name" value="FTCD"/>
    <property type="match status" value="1"/>
</dbReference>
<dbReference type="EC" id="4.3.1.4" evidence="7"/>
<dbReference type="Gene3D" id="3.30.70.670">
    <property type="entry name" value="Formiminotransferase, C-terminal subdomain"/>
    <property type="match status" value="1"/>
</dbReference>
<evidence type="ECO:0000256" key="17">
    <source>
        <dbReference type="ARBA" id="ARBA00025506"/>
    </source>
</evidence>
<dbReference type="InterPro" id="IPR012886">
    <property type="entry name" value="Formiminotransferase_N"/>
</dbReference>
<evidence type="ECO:0000256" key="7">
    <source>
        <dbReference type="ARBA" id="ARBA00012998"/>
    </source>
</evidence>
<comment type="similarity">
    <text evidence="4">In the N-terminal section; belongs to the formiminotransferase family.</text>
</comment>
<dbReference type="GO" id="GO:0006547">
    <property type="term" value="P:L-histidine metabolic process"/>
    <property type="evidence" value="ECO:0007669"/>
    <property type="project" value="UniProtKB-KW"/>
</dbReference>
<dbReference type="InterPro" id="IPR037064">
    <property type="entry name" value="Formiminotransferase_N_sf"/>
</dbReference>
<evidence type="ECO:0000256" key="19">
    <source>
        <dbReference type="ARBA" id="ARBA00030029"/>
    </source>
</evidence>
<evidence type="ECO:0000256" key="11">
    <source>
        <dbReference type="ARBA" id="ARBA00022808"/>
    </source>
</evidence>
<dbReference type="InterPro" id="IPR007044">
    <property type="entry name" value="Cyclodeamin/CycHdrlase"/>
</dbReference>